<keyword evidence="2" id="KW-0472">Membrane</keyword>
<organism evidence="3 4">
    <name type="scientific">Agrilutibacter solisilvae</name>
    <dbReference type="NCBI Taxonomy" id="2763317"/>
    <lineage>
        <taxon>Bacteria</taxon>
        <taxon>Pseudomonadati</taxon>
        <taxon>Pseudomonadota</taxon>
        <taxon>Gammaproteobacteria</taxon>
        <taxon>Lysobacterales</taxon>
        <taxon>Lysobacteraceae</taxon>
        <taxon>Agrilutibacter</taxon>
    </lineage>
</organism>
<sequence length="194" mass="21225">MTHDHRNDNGPGPDGAMDATPLDDTLRWQLRALRRDAAPAHDLWPGIAARLATHPRQAAAPRRARWLQPVAMAASVLLVVGAVGWLSGDGFRSPPSSPTTAQATLVQREAASLTQQYQAALQELGQRDRRDPVAGIIPTARVPASLRPTFDALDRDAALIRQALARDPDSTLLLEQLRRTYAHRIALTQRLAYT</sequence>
<dbReference type="Proteomes" id="UP000639274">
    <property type="component" value="Chromosome"/>
</dbReference>
<dbReference type="KEGG" id="lsf:I8J32_005660"/>
<protein>
    <submittedName>
        <fullName evidence="3">Uncharacterized protein</fullName>
    </submittedName>
</protein>
<evidence type="ECO:0000313" key="3">
    <source>
        <dbReference type="EMBL" id="QSX79352.1"/>
    </source>
</evidence>
<feature type="region of interest" description="Disordered" evidence="1">
    <location>
        <begin position="1"/>
        <end position="21"/>
    </location>
</feature>
<evidence type="ECO:0000256" key="2">
    <source>
        <dbReference type="SAM" id="Phobius"/>
    </source>
</evidence>
<feature type="transmembrane region" description="Helical" evidence="2">
    <location>
        <begin position="66"/>
        <end position="86"/>
    </location>
</feature>
<keyword evidence="4" id="KW-1185">Reference proteome</keyword>
<keyword evidence="2" id="KW-0812">Transmembrane</keyword>
<evidence type="ECO:0000313" key="4">
    <source>
        <dbReference type="Proteomes" id="UP000639274"/>
    </source>
</evidence>
<keyword evidence="2" id="KW-1133">Transmembrane helix</keyword>
<name>A0A974Y0V7_9GAMM</name>
<proteinExistence type="predicted"/>
<gene>
    <name evidence="3" type="ORF">I8J32_005660</name>
</gene>
<dbReference type="AlphaFoldDB" id="A0A974Y0V7"/>
<evidence type="ECO:0000256" key="1">
    <source>
        <dbReference type="SAM" id="MobiDB-lite"/>
    </source>
</evidence>
<dbReference type="RefSeq" id="WP_200614527.1">
    <property type="nucleotide sequence ID" value="NZ_CP071518.1"/>
</dbReference>
<accession>A0A974Y0V7</accession>
<dbReference type="EMBL" id="CP071518">
    <property type="protein sequence ID" value="QSX79352.1"/>
    <property type="molecule type" value="Genomic_DNA"/>
</dbReference>
<reference evidence="3 4" key="1">
    <citation type="submission" date="2021-03" db="EMBL/GenBank/DDBJ databases">
        <title>Lysobacter sp. nov. isolated from soil of gangwondo yeongwol, south Korea.</title>
        <authorList>
            <person name="Kim K.R."/>
            <person name="Kim K.H."/>
            <person name="Jeon C.O."/>
        </authorList>
    </citation>
    <scope>NUCLEOTIDE SEQUENCE [LARGE SCALE GENOMIC DNA]</scope>
    <source>
        <strain evidence="3 4">R19</strain>
    </source>
</reference>